<dbReference type="EMBL" id="JARTIK010000018">
    <property type="protein sequence ID" value="MED4680297.1"/>
    <property type="molecule type" value="Genomic_DNA"/>
</dbReference>
<evidence type="ECO:0000313" key="2">
    <source>
        <dbReference type="Proteomes" id="UP001336122"/>
    </source>
</evidence>
<sequence length="50" mass="5885">MNQLSFSEGIDEKEMRRLVVKELKNYKALCVRMKNQEEQAQAGASFFFLK</sequence>
<keyword evidence="2" id="KW-1185">Reference proteome</keyword>
<dbReference type="RefSeq" id="WP_016079377.1">
    <property type="nucleotide sequence ID" value="NZ_JARTIK010000018.1"/>
</dbReference>
<reference evidence="1 2" key="1">
    <citation type="submission" date="2023-03" db="EMBL/GenBank/DDBJ databases">
        <title>Bacillus Genome Sequencing.</title>
        <authorList>
            <person name="Dunlap C."/>
        </authorList>
    </citation>
    <scope>NUCLEOTIDE SEQUENCE [LARGE SCALE GENOMIC DNA]</scope>
    <source>
        <strain evidence="1 2">NRS-319</strain>
    </source>
</reference>
<organism evidence="1 2">
    <name type="scientific">Bacillus nitratireducens</name>
    <dbReference type="NCBI Taxonomy" id="2026193"/>
    <lineage>
        <taxon>Bacteria</taxon>
        <taxon>Bacillati</taxon>
        <taxon>Bacillota</taxon>
        <taxon>Bacilli</taxon>
        <taxon>Bacillales</taxon>
        <taxon>Bacillaceae</taxon>
        <taxon>Bacillus</taxon>
        <taxon>Bacillus cereus group</taxon>
    </lineage>
</organism>
<evidence type="ECO:0000313" key="1">
    <source>
        <dbReference type="EMBL" id="MED4680297.1"/>
    </source>
</evidence>
<dbReference type="Proteomes" id="UP001336122">
    <property type="component" value="Unassembled WGS sequence"/>
</dbReference>
<protein>
    <submittedName>
        <fullName evidence="1">Uncharacterized protein</fullName>
    </submittedName>
</protein>
<accession>A0ABU6PGB6</accession>
<name>A0ABU6PGB6_9BACI</name>
<comment type="caution">
    <text evidence="1">The sequence shown here is derived from an EMBL/GenBank/DDBJ whole genome shotgun (WGS) entry which is preliminary data.</text>
</comment>
<gene>
    <name evidence="1" type="ORF">P9485_21060</name>
</gene>
<proteinExistence type="predicted"/>